<dbReference type="Pfam" id="PF02653">
    <property type="entry name" value="BPD_transp_2"/>
    <property type="match status" value="1"/>
</dbReference>
<evidence type="ECO:0000256" key="1">
    <source>
        <dbReference type="ARBA" id="ARBA00004651"/>
    </source>
</evidence>
<dbReference type="RefSeq" id="WP_259478721.1">
    <property type="nucleotide sequence ID" value="NZ_BAAAQY010000003.1"/>
</dbReference>
<feature type="region of interest" description="Disordered" evidence="6">
    <location>
        <begin position="400"/>
        <end position="423"/>
    </location>
</feature>
<feature type="transmembrane region" description="Helical" evidence="7">
    <location>
        <begin position="65"/>
        <end position="84"/>
    </location>
</feature>
<feature type="compositionally biased region" description="Polar residues" evidence="6">
    <location>
        <begin position="1"/>
        <end position="17"/>
    </location>
</feature>
<evidence type="ECO:0000313" key="9">
    <source>
        <dbReference type="Proteomes" id="UP001500929"/>
    </source>
</evidence>
<proteinExistence type="predicted"/>
<gene>
    <name evidence="8" type="ORF">GCM10009851_12140</name>
</gene>
<accession>A0ABN3DEK6</accession>
<evidence type="ECO:0000256" key="6">
    <source>
        <dbReference type="SAM" id="MobiDB-lite"/>
    </source>
</evidence>
<dbReference type="InterPro" id="IPR001851">
    <property type="entry name" value="ABC_transp_permease"/>
</dbReference>
<dbReference type="CDD" id="cd06580">
    <property type="entry name" value="TM_PBP1_transp_TpRbsC_like"/>
    <property type="match status" value="1"/>
</dbReference>
<keyword evidence="4 7" id="KW-1133">Transmembrane helix</keyword>
<reference evidence="8 9" key="1">
    <citation type="journal article" date="2019" name="Int. J. Syst. Evol. Microbiol.">
        <title>The Global Catalogue of Microorganisms (GCM) 10K type strain sequencing project: providing services to taxonomists for standard genome sequencing and annotation.</title>
        <authorList>
            <consortium name="The Broad Institute Genomics Platform"/>
            <consortium name="The Broad Institute Genome Sequencing Center for Infectious Disease"/>
            <person name="Wu L."/>
            <person name="Ma J."/>
        </authorList>
    </citation>
    <scope>NUCLEOTIDE SEQUENCE [LARGE SCALE GENOMIC DNA]</scope>
    <source>
        <strain evidence="8 9">JCM 16117</strain>
    </source>
</reference>
<dbReference type="PANTHER" id="PTHR47089">
    <property type="entry name" value="ABC TRANSPORTER, PERMEASE PROTEIN"/>
    <property type="match status" value="1"/>
</dbReference>
<keyword evidence="5 7" id="KW-0472">Membrane</keyword>
<evidence type="ECO:0000256" key="7">
    <source>
        <dbReference type="SAM" id="Phobius"/>
    </source>
</evidence>
<comment type="subcellular location">
    <subcellularLocation>
        <location evidence="1">Cell membrane</location>
        <topology evidence="1">Multi-pass membrane protein</topology>
    </subcellularLocation>
</comment>
<sequence length="423" mass="42811">MSTSTPQRPVAASTTPPRQRRASRIDADILAALAARPEPGARGFVSRFVSSVAPAGAGVGAKAGAFLITVSLALLAALPIVYLSGSDAATAIEALLGGSWGSGLAIGETFVQAIPLLISGLAVAVAFHTGLFNIGVEGQLVMGGLAAGIVGATVDLPGPLLLLACLAAGVAGGALWALIPALLKAFRGVHEVVTTIMMNYIAFNVSRFLVSPSGPFVSETQPSATEKIPLEARLAVVAPGTRLHAGLVIAILLVIAVAWLLYRTPEGFRLRLVGANPAAASTAGVSLRRTVVTSMLLSGGIAGIAGAVQVLGVFGRYYDAFSPGYGFEAIAVALLGALSPIGIAAAALFFGSLDAGAVQLQAVAGISREMVSVVSGLVVAFVAAQPAVLRLLRHLRERASARRAPARPTSARRASGTDPKDPA</sequence>
<keyword evidence="3 7" id="KW-0812">Transmembrane</keyword>
<feature type="region of interest" description="Disordered" evidence="6">
    <location>
        <begin position="1"/>
        <end position="21"/>
    </location>
</feature>
<feature type="transmembrane region" description="Helical" evidence="7">
    <location>
        <begin position="370"/>
        <end position="392"/>
    </location>
</feature>
<comment type="caution">
    <text evidence="8">The sequence shown here is derived from an EMBL/GenBank/DDBJ whole genome shotgun (WGS) entry which is preliminary data.</text>
</comment>
<dbReference type="Proteomes" id="UP001500929">
    <property type="component" value="Unassembled WGS sequence"/>
</dbReference>
<evidence type="ECO:0000256" key="5">
    <source>
        <dbReference type="ARBA" id="ARBA00023136"/>
    </source>
</evidence>
<feature type="compositionally biased region" description="Low complexity" evidence="6">
    <location>
        <begin position="402"/>
        <end position="414"/>
    </location>
</feature>
<keyword evidence="9" id="KW-1185">Reference proteome</keyword>
<feature type="transmembrane region" description="Helical" evidence="7">
    <location>
        <begin position="295"/>
        <end position="318"/>
    </location>
</feature>
<feature type="transmembrane region" description="Helical" evidence="7">
    <location>
        <begin position="134"/>
        <end position="154"/>
    </location>
</feature>
<evidence type="ECO:0000256" key="4">
    <source>
        <dbReference type="ARBA" id="ARBA00022989"/>
    </source>
</evidence>
<keyword evidence="2" id="KW-1003">Cell membrane</keyword>
<name>A0ABN3DEK6_9MICO</name>
<feature type="transmembrane region" description="Helical" evidence="7">
    <location>
        <begin position="330"/>
        <end position="350"/>
    </location>
</feature>
<feature type="transmembrane region" description="Helical" evidence="7">
    <location>
        <begin position="160"/>
        <end position="179"/>
    </location>
</feature>
<feature type="transmembrane region" description="Helical" evidence="7">
    <location>
        <begin position="104"/>
        <end position="127"/>
    </location>
</feature>
<dbReference type="EMBL" id="BAAAQY010000003">
    <property type="protein sequence ID" value="GAA2229130.1"/>
    <property type="molecule type" value="Genomic_DNA"/>
</dbReference>
<organism evidence="8 9">
    <name type="scientific">Herbiconiux moechotypicola</name>
    <dbReference type="NCBI Taxonomy" id="637393"/>
    <lineage>
        <taxon>Bacteria</taxon>
        <taxon>Bacillati</taxon>
        <taxon>Actinomycetota</taxon>
        <taxon>Actinomycetes</taxon>
        <taxon>Micrococcales</taxon>
        <taxon>Microbacteriaceae</taxon>
        <taxon>Herbiconiux</taxon>
    </lineage>
</organism>
<evidence type="ECO:0000313" key="8">
    <source>
        <dbReference type="EMBL" id="GAA2229130.1"/>
    </source>
</evidence>
<dbReference type="PANTHER" id="PTHR47089:SF1">
    <property type="entry name" value="GUANOSINE ABC TRANSPORTER PERMEASE PROTEIN NUPP"/>
    <property type="match status" value="1"/>
</dbReference>
<feature type="transmembrane region" description="Helical" evidence="7">
    <location>
        <begin position="243"/>
        <end position="262"/>
    </location>
</feature>
<evidence type="ECO:0000256" key="2">
    <source>
        <dbReference type="ARBA" id="ARBA00022475"/>
    </source>
</evidence>
<protein>
    <submittedName>
        <fullName evidence="8">ABC transporter permease</fullName>
    </submittedName>
</protein>
<evidence type="ECO:0000256" key="3">
    <source>
        <dbReference type="ARBA" id="ARBA00022692"/>
    </source>
</evidence>